<sequence length="292" mass="32715">MDSKANIDEIKRDLSFAQGCVAASIESLDNSASAPPTEKLKKETEKTFNESCGDVDYSRPPECGLKKEMQTEVKNKYEKEEVNEDILLKSNLNPLSAEFVPGDRQKTGAVKKKGGGRKEAIRSISQNMEMTSPVQEGPIILTSPINMFRTKCSLNTERKSASLERQIFSLSSSHSDPSVSSCQYIPSSEANVYYNTFMERTTIKSDITQDIWSKIEEEMKRKDEMVRRRRYCSCTQSSSGEVAANSCFKCDNGLHGSIALEFPRHTLLDNVEDCVVCSVTRKHGYNVDEKSL</sequence>
<dbReference type="Proteomes" id="UP000494106">
    <property type="component" value="Unassembled WGS sequence"/>
</dbReference>
<proteinExistence type="predicted"/>
<evidence type="ECO:0000313" key="4">
    <source>
        <dbReference type="Proteomes" id="UP000494106"/>
    </source>
</evidence>
<protein>
    <submittedName>
        <fullName evidence="2">Uncharacterized protein</fullName>
    </submittedName>
</protein>
<feature type="compositionally biased region" description="Basic and acidic residues" evidence="1">
    <location>
        <begin position="38"/>
        <end position="48"/>
    </location>
</feature>
<feature type="region of interest" description="Disordered" evidence="1">
    <location>
        <begin position="28"/>
        <end position="54"/>
    </location>
</feature>
<evidence type="ECO:0000256" key="1">
    <source>
        <dbReference type="SAM" id="MobiDB-lite"/>
    </source>
</evidence>
<dbReference type="OrthoDB" id="6908059at2759"/>
<gene>
    <name evidence="2" type="ORF">APLA_LOCUS11630</name>
    <name evidence="3" type="ORF">APLA_LOCUS14188</name>
</gene>
<evidence type="ECO:0000313" key="2">
    <source>
        <dbReference type="EMBL" id="CAB3248277.1"/>
    </source>
</evidence>
<name>A0A8S1AGH4_ARCPL</name>
<keyword evidence="4" id="KW-1185">Reference proteome</keyword>
<evidence type="ECO:0000313" key="5">
    <source>
        <dbReference type="Proteomes" id="UP000494256"/>
    </source>
</evidence>
<dbReference type="EMBL" id="CADEBC010000533">
    <property type="protein sequence ID" value="CAB3248277.1"/>
    <property type="molecule type" value="Genomic_DNA"/>
</dbReference>
<dbReference type="AlphaFoldDB" id="A0A8S1AGH4"/>
<evidence type="ECO:0000313" key="3">
    <source>
        <dbReference type="EMBL" id="CAB3252990.1"/>
    </source>
</evidence>
<reference evidence="4 5" key="1">
    <citation type="submission" date="2020-04" db="EMBL/GenBank/DDBJ databases">
        <authorList>
            <person name="Wallbank WR R."/>
            <person name="Pardo Diaz C."/>
            <person name="Kozak K."/>
            <person name="Martin S."/>
            <person name="Jiggins C."/>
            <person name="Moest M."/>
            <person name="Warren A I."/>
            <person name="Byers J.R.P. K."/>
            <person name="Montejo-Kovacevich G."/>
            <person name="Yen C E."/>
        </authorList>
    </citation>
    <scope>NUCLEOTIDE SEQUENCE [LARGE SCALE GENOMIC DNA]</scope>
</reference>
<organism evidence="2 4">
    <name type="scientific">Arctia plantaginis</name>
    <name type="common">Wood tiger moth</name>
    <name type="synonym">Phalaena plantaginis</name>
    <dbReference type="NCBI Taxonomy" id="874455"/>
    <lineage>
        <taxon>Eukaryota</taxon>
        <taxon>Metazoa</taxon>
        <taxon>Ecdysozoa</taxon>
        <taxon>Arthropoda</taxon>
        <taxon>Hexapoda</taxon>
        <taxon>Insecta</taxon>
        <taxon>Pterygota</taxon>
        <taxon>Neoptera</taxon>
        <taxon>Endopterygota</taxon>
        <taxon>Lepidoptera</taxon>
        <taxon>Glossata</taxon>
        <taxon>Ditrysia</taxon>
        <taxon>Noctuoidea</taxon>
        <taxon>Erebidae</taxon>
        <taxon>Arctiinae</taxon>
        <taxon>Arctia</taxon>
    </lineage>
</organism>
<comment type="caution">
    <text evidence="2">The sequence shown here is derived from an EMBL/GenBank/DDBJ whole genome shotgun (WGS) entry which is preliminary data.</text>
</comment>
<dbReference type="Proteomes" id="UP000494256">
    <property type="component" value="Unassembled WGS sequence"/>
</dbReference>
<dbReference type="EMBL" id="CADEBD010000388">
    <property type="protein sequence ID" value="CAB3252990.1"/>
    <property type="molecule type" value="Genomic_DNA"/>
</dbReference>
<accession>A0A8S1AGH4</accession>